<dbReference type="InterPro" id="IPR003657">
    <property type="entry name" value="WRKY_dom"/>
</dbReference>
<keyword evidence="4" id="KW-0804">Transcription</keyword>
<dbReference type="GO" id="GO:0005634">
    <property type="term" value="C:nucleus"/>
    <property type="evidence" value="ECO:0007669"/>
    <property type="project" value="UniProtKB-SubCell"/>
</dbReference>
<dbReference type="OrthoDB" id="2021064at2759"/>
<dbReference type="STRING" id="81985.R0FPU2"/>
<gene>
    <name evidence="8" type="ORF">CARUB_v10017349mg</name>
</gene>
<dbReference type="PROSITE" id="PS50811">
    <property type="entry name" value="WRKY"/>
    <property type="match status" value="1"/>
</dbReference>
<evidence type="ECO:0000259" key="7">
    <source>
        <dbReference type="PROSITE" id="PS50811"/>
    </source>
</evidence>
<dbReference type="Gene3D" id="2.20.25.80">
    <property type="entry name" value="WRKY domain"/>
    <property type="match status" value="1"/>
</dbReference>
<keyword evidence="2" id="KW-0805">Transcription regulation</keyword>
<comment type="subcellular location">
    <subcellularLocation>
        <location evidence="1">Nucleus</location>
    </subcellularLocation>
</comment>
<dbReference type="eggNOG" id="ENOG502RYCZ">
    <property type="taxonomic scope" value="Eukaryota"/>
</dbReference>
<dbReference type="Pfam" id="PF03106">
    <property type="entry name" value="WRKY"/>
    <property type="match status" value="1"/>
</dbReference>
<evidence type="ECO:0000256" key="5">
    <source>
        <dbReference type="ARBA" id="ARBA00023242"/>
    </source>
</evidence>
<dbReference type="KEGG" id="crb:17885577"/>
<feature type="compositionally biased region" description="Basic and acidic residues" evidence="6">
    <location>
        <begin position="206"/>
        <end position="218"/>
    </location>
</feature>
<dbReference type="EMBL" id="KB870809">
    <property type="protein sequence ID" value="EOA24116.1"/>
    <property type="molecule type" value="Genomic_DNA"/>
</dbReference>
<feature type="region of interest" description="Disordered" evidence="6">
    <location>
        <begin position="55"/>
        <end position="89"/>
    </location>
</feature>
<dbReference type="InterPro" id="IPR044810">
    <property type="entry name" value="WRKY_plant"/>
</dbReference>
<feature type="region of interest" description="Disordered" evidence="6">
    <location>
        <begin position="199"/>
        <end position="227"/>
    </location>
</feature>
<evidence type="ECO:0000256" key="6">
    <source>
        <dbReference type="SAM" id="MobiDB-lite"/>
    </source>
</evidence>
<keyword evidence="3" id="KW-0238">DNA-binding</keyword>
<sequence length="412" mass="46675">AKFDIPFSLRDEMTSSITTSSILRHEAPQAKTKGWISLSSISFPHTSHYLPSHFLSSSSLSKKKNQTSPTTTTKKEKKKKKRSHHYKSSFPPYIYTHFSSFPLIIQTTPREQNRKKKKKTHQMDTKKALKLKAMNHQLVEGHEFATKLQQLLSQPGSGHGLAEDLAAKIVVTFNKAISVLDSFEPISSSSSSLAAVEGSQNASCDNDGKFEDSGDSRKRLGPVKGKRGCYKRKKRAETWTMHSTVLDDEFSWRKYGQKEILNAKFPRSYFRCTHKFTQGCKATKQVQKMELEPKMFSITYMGTHTCNTNTATPTIKGCDDHQDEITMDSEEHKSPSLLTTSMKEEEENHLHHHGSSTENNLVWQDLVFEEDHHHHHQAIYVCGETSQELMVFGAGGDFEFSDSIFDSCSNLC</sequence>
<reference evidence="9" key="1">
    <citation type="journal article" date="2013" name="Nat. Genet.">
        <title>The Capsella rubella genome and the genomic consequences of rapid mating system evolution.</title>
        <authorList>
            <person name="Slotte T."/>
            <person name="Hazzouri K.M."/>
            <person name="Agren J.A."/>
            <person name="Koenig D."/>
            <person name="Maumus F."/>
            <person name="Guo Y.L."/>
            <person name="Steige K."/>
            <person name="Platts A.E."/>
            <person name="Escobar J.S."/>
            <person name="Newman L.K."/>
            <person name="Wang W."/>
            <person name="Mandakova T."/>
            <person name="Vello E."/>
            <person name="Smith L.M."/>
            <person name="Henz S.R."/>
            <person name="Steffen J."/>
            <person name="Takuno S."/>
            <person name="Brandvain Y."/>
            <person name="Coop G."/>
            <person name="Andolfatto P."/>
            <person name="Hu T.T."/>
            <person name="Blanchette M."/>
            <person name="Clark R.M."/>
            <person name="Quesneville H."/>
            <person name="Nordborg M."/>
            <person name="Gaut B.S."/>
            <person name="Lysak M.A."/>
            <person name="Jenkins J."/>
            <person name="Grimwood J."/>
            <person name="Chapman J."/>
            <person name="Prochnik S."/>
            <person name="Shu S."/>
            <person name="Rokhsar D."/>
            <person name="Schmutz J."/>
            <person name="Weigel D."/>
            <person name="Wright S.I."/>
        </authorList>
    </citation>
    <scope>NUCLEOTIDE SEQUENCE [LARGE SCALE GENOMIC DNA]</scope>
    <source>
        <strain evidence="9">cv. Monte Gargano</strain>
    </source>
</reference>
<organism evidence="8 9">
    <name type="scientific">Capsella rubella</name>
    <dbReference type="NCBI Taxonomy" id="81985"/>
    <lineage>
        <taxon>Eukaryota</taxon>
        <taxon>Viridiplantae</taxon>
        <taxon>Streptophyta</taxon>
        <taxon>Embryophyta</taxon>
        <taxon>Tracheophyta</taxon>
        <taxon>Spermatophyta</taxon>
        <taxon>Magnoliopsida</taxon>
        <taxon>eudicotyledons</taxon>
        <taxon>Gunneridae</taxon>
        <taxon>Pentapetalae</taxon>
        <taxon>rosids</taxon>
        <taxon>malvids</taxon>
        <taxon>Brassicales</taxon>
        <taxon>Brassicaceae</taxon>
        <taxon>Camelineae</taxon>
        <taxon>Capsella</taxon>
    </lineage>
</organism>
<evidence type="ECO:0000256" key="4">
    <source>
        <dbReference type="ARBA" id="ARBA00023163"/>
    </source>
</evidence>
<dbReference type="SMART" id="SM00774">
    <property type="entry name" value="WRKY"/>
    <property type="match status" value="1"/>
</dbReference>
<evidence type="ECO:0000256" key="2">
    <source>
        <dbReference type="ARBA" id="ARBA00023015"/>
    </source>
</evidence>
<proteinExistence type="predicted"/>
<dbReference type="GO" id="GO:0043565">
    <property type="term" value="F:sequence-specific DNA binding"/>
    <property type="evidence" value="ECO:0007669"/>
    <property type="project" value="InterPro"/>
</dbReference>
<feature type="compositionally biased region" description="Low complexity" evidence="6">
    <location>
        <begin position="55"/>
        <end position="72"/>
    </location>
</feature>
<keyword evidence="9" id="KW-1185">Reference proteome</keyword>
<accession>R0FPU2</accession>
<feature type="compositionally biased region" description="Basic residues" evidence="6">
    <location>
        <begin position="75"/>
        <end position="87"/>
    </location>
</feature>
<feature type="non-terminal residue" evidence="8">
    <location>
        <position position="1"/>
    </location>
</feature>
<evidence type="ECO:0000313" key="8">
    <source>
        <dbReference type="EMBL" id="EOA24116.1"/>
    </source>
</evidence>
<dbReference type="Proteomes" id="UP000029121">
    <property type="component" value="Unassembled WGS sequence"/>
</dbReference>
<keyword evidence="5" id="KW-0539">Nucleus</keyword>
<evidence type="ECO:0000313" key="9">
    <source>
        <dbReference type="Proteomes" id="UP000029121"/>
    </source>
</evidence>
<dbReference type="InterPro" id="IPR036576">
    <property type="entry name" value="WRKY_dom_sf"/>
</dbReference>
<dbReference type="PANTHER" id="PTHR31282">
    <property type="entry name" value="WRKY TRANSCRIPTION FACTOR 21-RELATED"/>
    <property type="match status" value="1"/>
</dbReference>
<protein>
    <recommendedName>
        <fullName evidence="7">WRKY domain-containing protein</fullName>
    </recommendedName>
</protein>
<evidence type="ECO:0000256" key="1">
    <source>
        <dbReference type="ARBA" id="ARBA00004123"/>
    </source>
</evidence>
<dbReference type="AlphaFoldDB" id="R0FPU2"/>
<dbReference type="SUPFAM" id="SSF118290">
    <property type="entry name" value="WRKY DNA-binding domain"/>
    <property type="match status" value="1"/>
</dbReference>
<name>R0FPU2_9BRAS</name>
<evidence type="ECO:0000256" key="3">
    <source>
        <dbReference type="ARBA" id="ARBA00023125"/>
    </source>
</evidence>
<dbReference type="GO" id="GO:0003700">
    <property type="term" value="F:DNA-binding transcription factor activity"/>
    <property type="evidence" value="ECO:0007669"/>
    <property type="project" value="InterPro"/>
</dbReference>
<feature type="domain" description="WRKY" evidence="7">
    <location>
        <begin position="241"/>
        <end position="309"/>
    </location>
</feature>